<keyword evidence="2" id="KW-1185">Reference proteome</keyword>
<dbReference type="STRING" id="408074.SAMN05660909_04786"/>
<reference evidence="2" key="1">
    <citation type="submission" date="2016-10" db="EMBL/GenBank/DDBJ databases">
        <authorList>
            <person name="Varghese N."/>
            <person name="Submissions S."/>
        </authorList>
    </citation>
    <scope>NUCLEOTIDE SEQUENCE [LARGE SCALE GENOMIC DNA]</scope>
    <source>
        <strain evidence="2">DSM 23920</strain>
    </source>
</reference>
<accession>A0A1H4FZB6</accession>
<evidence type="ECO:0000313" key="1">
    <source>
        <dbReference type="EMBL" id="SEB02431.1"/>
    </source>
</evidence>
<dbReference type="EMBL" id="FNRL01000030">
    <property type="protein sequence ID" value="SEB02431.1"/>
    <property type="molecule type" value="Genomic_DNA"/>
</dbReference>
<protein>
    <submittedName>
        <fullName evidence="1">Uncharacterized protein</fullName>
    </submittedName>
</protein>
<dbReference type="Proteomes" id="UP000199656">
    <property type="component" value="Unassembled WGS sequence"/>
</dbReference>
<organism evidence="1 2">
    <name type="scientific">Chitinophaga terrae</name>
    <name type="common">ex Kim and Jung 2007</name>
    <dbReference type="NCBI Taxonomy" id="408074"/>
    <lineage>
        <taxon>Bacteria</taxon>
        <taxon>Pseudomonadati</taxon>
        <taxon>Bacteroidota</taxon>
        <taxon>Chitinophagia</taxon>
        <taxon>Chitinophagales</taxon>
        <taxon>Chitinophagaceae</taxon>
        <taxon>Chitinophaga</taxon>
    </lineage>
</organism>
<name>A0A1H4FZB6_9BACT</name>
<dbReference type="RefSeq" id="WP_089764896.1">
    <property type="nucleotide sequence ID" value="NZ_BKAT01000051.1"/>
</dbReference>
<dbReference type="AlphaFoldDB" id="A0A1H4FZB6"/>
<gene>
    <name evidence="1" type="ORF">SAMN05660909_04786</name>
</gene>
<dbReference type="OrthoDB" id="6910425at2"/>
<proteinExistence type="predicted"/>
<evidence type="ECO:0000313" key="2">
    <source>
        <dbReference type="Proteomes" id="UP000199656"/>
    </source>
</evidence>
<sequence length="183" mass="21156">MSEPNSLFARIHLSQERFETFLAAPPKPPVLDANWTNWWNTRKMYSPHPLSENDLYAYNAASNKAILDGWMENKNTGTFYDYDETGQTLNLGLIFFSENYGEMIPMLSFILSLAEYKENNPDDFCIVFPFFWGDEDLSVYITFEGNTARLDAELESVAQLDPAKLKYAEDYLQRKAAEIFPQD</sequence>